<sequence>MSSTSDSDRYHADAPSTVLSKAKRATGSSACLQRGTESLDSTLHILHTEGGIMPEHEHMQLITDLRHLGVDLEQKQAELGKPFAVRKEASQWENETMRLCARAKRVSLMYRNPPLVPLPVPLAPAGAGPESDDEDDPEEEDIDDEAVEEDLEAAATAEPATEPPRVPSPAALI</sequence>
<organism evidence="1 2">
    <name type="scientific">Phlebia brevispora</name>
    <dbReference type="NCBI Taxonomy" id="194682"/>
    <lineage>
        <taxon>Eukaryota</taxon>
        <taxon>Fungi</taxon>
        <taxon>Dikarya</taxon>
        <taxon>Basidiomycota</taxon>
        <taxon>Agaricomycotina</taxon>
        <taxon>Agaricomycetes</taxon>
        <taxon>Polyporales</taxon>
        <taxon>Meruliaceae</taxon>
        <taxon>Phlebia</taxon>
    </lineage>
</organism>
<evidence type="ECO:0000313" key="1">
    <source>
        <dbReference type="EMBL" id="KAJ3551169.1"/>
    </source>
</evidence>
<name>A0ACC1T1R3_9APHY</name>
<dbReference type="EMBL" id="JANHOG010000846">
    <property type="protein sequence ID" value="KAJ3551169.1"/>
    <property type="molecule type" value="Genomic_DNA"/>
</dbReference>
<dbReference type="Proteomes" id="UP001148662">
    <property type="component" value="Unassembled WGS sequence"/>
</dbReference>
<accession>A0ACC1T1R3</accession>
<proteinExistence type="predicted"/>
<gene>
    <name evidence="1" type="ORF">NM688_g4867</name>
</gene>
<reference evidence="1" key="1">
    <citation type="submission" date="2022-07" db="EMBL/GenBank/DDBJ databases">
        <title>Genome Sequence of Phlebia brevispora.</title>
        <authorList>
            <person name="Buettner E."/>
        </authorList>
    </citation>
    <scope>NUCLEOTIDE SEQUENCE</scope>
    <source>
        <strain evidence="1">MPL23</strain>
    </source>
</reference>
<evidence type="ECO:0000313" key="2">
    <source>
        <dbReference type="Proteomes" id="UP001148662"/>
    </source>
</evidence>
<keyword evidence="2" id="KW-1185">Reference proteome</keyword>
<protein>
    <submittedName>
        <fullName evidence="1">Uncharacterized protein</fullName>
    </submittedName>
</protein>
<comment type="caution">
    <text evidence="1">The sequence shown here is derived from an EMBL/GenBank/DDBJ whole genome shotgun (WGS) entry which is preliminary data.</text>
</comment>